<accession>A0ABY9WSB0</accession>
<name>A0ABY9WSB0_9BACT</name>
<feature type="chain" id="PRO_5045505797" description="Lipoprotein" evidence="1">
    <location>
        <begin position="25"/>
        <end position="205"/>
    </location>
</feature>
<sequence length="205" mass="22727">MRVDMRMRIHGTMLLLGLSVAGCAADLREDYPFDGQASGDKLVEVTAQEDGSNVAIIDATNKSSTVFFDIDEGREMKTDEAFDTNKWDLSFQRYVITMNGGGGNPTGEVAVAVLKDTSWDALTSAPAEGYQQDASQPVFSEVEGGWYAYDLVKHKLVTRDELLYVVRSSNGQYYKLRMLSYYDSAGTPARLSFRYQRLASPSETP</sequence>
<gene>
    <name evidence="2" type="ORF">F0U60_19590</name>
</gene>
<dbReference type="Proteomes" id="UP001611383">
    <property type="component" value="Chromosome"/>
</dbReference>
<dbReference type="CDD" id="cd12105">
    <property type="entry name" value="HmuY"/>
    <property type="match status" value="1"/>
</dbReference>
<dbReference type="EMBL" id="CP043494">
    <property type="protein sequence ID" value="WNG46069.1"/>
    <property type="molecule type" value="Genomic_DNA"/>
</dbReference>
<evidence type="ECO:0000313" key="3">
    <source>
        <dbReference type="Proteomes" id="UP001611383"/>
    </source>
</evidence>
<evidence type="ECO:0000256" key="1">
    <source>
        <dbReference type="SAM" id="SignalP"/>
    </source>
</evidence>
<reference evidence="2 3" key="1">
    <citation type="submission" date="2019-08" db="EMBL/GenBank/DDBJ databases">
        <title>Archangium and Cystobacter genomes.</title>
        <authorList>
            <person name="Chen I.-C.K."/>
            <person name="Wielgoss S."/>
        </authorList>
    </citation>
    <scope>NUCLEOTIDE SEQUENCE [LARGE SCALE GENOMIC DNA]</scope>
    <source>
        <strain evidence="2 3">Cbm 6</strain>
    </source>
</reference>
<proteinExistence type="predicted"/>
<dbReference type="InterPro" id="IPR025921">
    <property type="entry name" value="HmuY"/>
</dbReference>
<dbReference type="PROSITE" id="PS51257">
    <property type="entry name" value="PROKAR_LIPOPROTEIN"/>
    <property type="match status" value="1"/>
</dbReference>
<dbReference type="Pfam" id="PF14064">
    <property type="entry name" value="HmuY"/>
    <property type="match status" value="1"/>
</dbReference>
<organism evidence="2 3">
    <name type="scientific">Archangium minus</name>
    <dbReference type="NCBI Taxonomy" id="83450"/>
    <lineage>
        <taxon>Bacteria</taxon>
        <taxon>Pseudomonadati</taxon>
        <taxon>Myxococcota</taxon>
        <taxon>Myxococcia</taxon>
        <taxon>Myxococcales</taxon>
        <taxon>Cystobacterineae</taxon>
        <taxon>Archangiaceae</taxon>
        <taxon>Archangium</taxon>
    </lineage>
</organism>
<evidence type="ECO:0000313" key="2">
    <source>
        <dbReference type="EMBL" id="WNG46069.1"/>
    </source>
</evidence>
<keyword evidence="1" id="KW-0732">Signal</keyword>
<protein>
    <recommendedName>
        <fullName evidence="4">Lipoprotein</fullName>
    </recommendedName>
</protein>
<evidence type="ECO:0008006" key="4">
    <source>
        <dbReference type="Google" id="ProtNLM"/>
    </source>
</evidence>
<keyword evidence="3" id="KW-1185">Reference proteome</keyword>
<feature type="signal peptide" evidence="1">
    <location>
        <begin position="1"/>
        <end position="24"/>
    </location>
</feature>